<organism evidence="1 2">
    <name type="scientific">Jeotgalibacillus soli</name>
    <dbReference type="NCBI Taxonomy" id="889306"/>
    <lineage>
        <taxon>Bacteria</taxon>
        <taxon>Bacillati</taxon>
        <taxon>Bacillota</taxon>
        <taxon>Bacilli</taxon>
        <taxon>Bacillales</taxon>
        <taxon>Caryophanaceae</taxon>
        <taxon>Jeotgalibacillus</taxon>
    </lineage>
</organism>
<dbReference type="STRING" id="889306.KP78_25100"/>
<reference evidence="1 2" key="1">
    <citation type="submission" date="2015-01" db="EMBL/GenBank/DDBJ databases">
        <title>Genome sequencing of Jeotgalibacillus soli.</title>
        <authorList>
            <person name="Goh K.M."/>
            <person name="Chan K.-G."/>
            <person name="Yaakop A.S."/>
            <person name="Ee R."/>
            <person name="Gan H.M."/>
            <person name="Chan C.S."/>
        </authorList>
    </citation>
    <scope>NUCLEOTIDE SEQUENCE [LARGE SCALE GENOMIC DNA]</scope>
    <source>
        <strain evidence="1 2">P9</strain>
    </source>
</reference>
<proteinExistence type="predicted"/>
<gene>
    <name evidence="1" type="ORF">KP78_25100</name>
</gene>
<dbReference type="PATRIC" id="fig|889306.3.peg.2523"/>
<sequence>MLQAFFKDEKDVYDECKGIFYGNVKTDEEDYTLFRTWVDEVLDLYRKKIL</sequence>
<evidence type="ECO:0000313" key="2">
    <source>
        <dbReference type="Proteomes" id="UP000031938"/>
    </source>
</evidence>
<dbReference type="EMBL" id="JXRP01000018">
    <property type="protein sequence ID" value="KIL44966.1"/>
    <property type="molecule type" value="Genomic_DNA"/>
</dbReference>
<accession>A0A0C2VKI6</accession>
<evidence type="ECO:0000313" key="1">
    <source>
        <dbReference type="EMBL" id="KIL44966.1"/>
    </source>
</evidence>
<dbReference type="AlphaFoldDB" id="A0A0C2VKI6"/>
<protein>
    <submittedName>
        <fullName evidence="1">Uncharacterized protein</fullName>
    </submittedName>
</protein>
<comment type="caution">
    <text evidence="1">The sequence shown here is derived from an EMBL/GenBank/DDBJ whole genome shotgun (WGS) entry which is preliminary data.</text>
</comment>
<dbReference type="Proteomes" id="UP000031938">
    <property type="component" value="Unassembled WGS sequence"/>
</dbReference>
<keyword evidence="2" id="KW-1185">Reference proteome</keyword>
<name>A0A0C2VKI6_9BACL</name>